<dbReference type="AlphaFoldDB" id="A0A7I8VI74"/>
<dbReference type="SMART" id="SM00225">
    <property type="entry name" value="BTB"/>
    <property type="match status" value="1"/>
</dbReference>
<keyword evidence="6" id="KW-1185">Reference proteome</keyword>
<dbReference type="PROSITE" id="PS50012">
    <property type="entry name" value="RCC1_3"/>
    <property type="match status" value="4"/>
</dbReference>
<gene>
    <name evidence="5" type="ORF">DGYR_LOCUS4588</name>
</gene>
<keyword evidence="2" id="KW-0677">Repeat</keyword>
<dbReference type="InterPro" id="IPR000210">
    <property type="entry name" value="BTB/POZ_dom"/>
</dbReference>
<evidence type="ECO:0000256" key="1">
    <source>
        <dbReference type="ARBA" id="ARBA00022658"/>
    </source>
</evidence>
<dbReference type="InterPro" id="IPR000408">
    <property type="entry name" value="Reg_chr_condens"/>
</dbReference>
<dbReference type="PANTHER" id="PTHR45982:SF1">
    <property type="entry name" value="REGULATOR OF CHROMOSOME CONDENSATION"/>
    <property type="match status" value="1"/>
</dbReference>
<dbReference type="PANTHER" id="PTHR45982">
    <property type="entry name" value="REGULATOR OF CHROMOSOME CONDENSATION"/>
    <property type="match status" value="1"/>
</dbReference>
<feature type="repeat" description="RCC1" evidence="3">
    <location>
        <begin position="201"/>
        <end position="253"/>
    </location>
</feature>
<feature type="repeat" description="RCC1" evidence="3">
    <location>
        <begin position="95"/>
        <end position="147"/>
    </location>
</feature>
<dbReference type="Gene3D" id="2.130.10.30">
    <property type="entry name" value="Regulator of chromosome condensation 1/beta-lactamase-inhibitor protein II"/>
    <property type="match status" value="2"/>
</dbReference>
<evidence type="ECO:0000259" key="4">
    <source>
        <dbReference type="PROSITE" id="PS50097"/>
    </source>
</evidence>
<dbReference type="InterPro" id="IPR058923">
    <property type="entry name" value="RCC1-like_dom"/>
</dbReference>
<organism evidence="5 6">
    <name type="scientific">Dimorphilus gyrociliatus</name>
    <dbReference type="NCBI Taxonomy" id="2664684"/>
    <lineage>
        <taxon>Eukaryota</taxon>
        <taxon>Metazoa</taxon>
        <taxon>Spiralia</taxon>
        <taxon>Lophotrochozoa</taxon>
        <taxon>Annelida</taxon>
        <taxon>Polychaeta</taxon>
        <taxon>Polychaeta incertae sedis</taxon>
        <taxon>Dinophilidae</taxon>
        <taxon>Dimorphilus</taxon>
    </lineage>
</organism>
<dbReference type="OrthoDB" id="6061492at2759"/>
<reference evidence="5 6" key="1">
    <citation type="submission" date="2020-08" db="EMBL/GenBank/DDBJ databases">
        <authorList>
            <person name="Hejnol A."/>
        </authorList>
    </citation>
    <scope>NUCLEOTIDE SEQUENCE [LARGE SCALE GENOMIC DNA]</scope>
</reference>
<evidence type="ECO:0000256" key="3">
    <source>
        <dbReference type="PROSITE-ProRule" id="PRU00235"/>
    </source>
</evidence>
<keyword evidence="1" id="KW-0344">Guanine-nucleotide releasing factor</keyword>
<dbReference type="InterPro" id="IPR051553">
    <property type="entry name" value="Ran_GTPase-activating"/>
</dbReference>
<evidence type="ECO:0000313" key="5">
    <source>
        <dbReference type="EMBL" id="CAD5115904.1"/>
    </source>
</evidence>
<protein>
    <submittedName>
        <fullName evidence="5">DgyrCDS4839</fullName>
    </submittedName>
</protein>
<dbReference type="PROSITE" id="PS00626">
    <property type="entry name" value="RCC1_2"/>
    <property type="match status" value="1"/>
</dbReference>
<feature type="domain" description="BTB" evidence="4">
    <location>
        <begin position="372"/>
        <end position="439"/>
    </location>
</feature>
<feature type="repeat" description="RCC1" evidence="3">
    <location>
        <begin position="254"/>
        <end position="304"/>
    </location>
</feature>
<dbReference type="CDD" id="cd18298">
    <property type="entry name" value="BTB_POZ_RCBTB1_2"/>
    <property type="match status" value="1"/>
</dbReference>
<dbReference type="InterPro" id="IPR009091">
    <property type="entry name" value="RCC1/BLIP-II"/>
</dbReference>
<dbReference type="Pfam" id="PF00415">
    <property type="entry name" value="RCC1"/>
    <property type="match status" value="1"/>
</dbReference>
<dbReference type="GO" id="GO:0005737">
    <property type="term" value="C:cytoplasm"/>
    <property type="evidence" value="ECO:0007669"/>
    <property type="project" value="TreeGrafter"/>
</dbReference>
<dbReference type="Proteomes" id="UP000549394">
    <property type="component" value="Unassembled WGS sequence"/>
</dbReference>
<evidence type="ECO:0000313" key="6">
    <source>
        <dbReference type="Proteomes" id="UP000549394"/>
    </source>
</evidence>
<dbReference type="PROSITE" id="PS50097">
    <property type="entry name" value="BTB"/>
    <property type="match status" value="1"/>
</dbReference>
<dbReference type="GO" id="GO:0005085">
    <property type="term" value="F:guanyl-nucleotide exchange factor activity"/>
    <property type="evidence" value="ECO:0007669"/>
    <property type="project" value="TreeGrafter"/>
</dbReference>
<evidence type="ECO:0000256" key="2">
    <source>
        <dbReference type="ARBA" id="ARBA00022737"/>
    </source>
</evidence>
<dbReference type="SUPFAM" id="SSF50985">
    <property type="entry name" value="RCC1/BLIP-II"/>
    <property type="match status" value="1"/>
</dbReference>
<sequence length="533" mass="57699">MPLNVDKWTVFSLLEQEFLERIKLACVFGSSGNEALILTDDDQVFAIGSNCSGCLGVGDTVSGLEPRRVDVLCGKKVKKIAYGSGPHVLAVTGEGELYVFGHNGYCQLGNGSTTTLQTPTLLAAGFAGKKIIEVAAGSHHSLALTSEGEIYAWGQNNCGQVGNGSTNNQSCPRKVTAGLGQRVVISVACGQTSSTALTDNGEIFSFGYNGNGQLGLGNNVNQANPCKVGGLLTGIHIQQIVCGYAHTLALSDTGNLYAFGANSYGQLGTGNKANAVSPQQVGLDKGRWTAIAATHYNHVSVGSIQTGKIMMWGQCRGQSVVKPVETRFGTVHDAFACFASPAVTYKPLEVDEHHEFSMQKIFAAAFDDPLTSDLKFIVDKKPIHVHKAILRIRCEHFRSMFSSTWKENKSDSITIDHYSYVVYYAFLNFLYTDKLSIPAEDALGLLDLADAYCEKPLKHECEQLLKSSINVEFAALLYAASVKYNAINLQEFCFKFILNHSTEVFQSQDLAMLEGGVLKDLIRKLADHNAFKN</sequence>
<dbReference type="SUPFAM" id="SSF54695">
    <property type="entry name" value="POZ domain"/>
    <property type="match status" value="1"/>
</dbReference>
<dbReference type="InterPro" id="IPR011333">
    <property type="entry name" value="SKP1/BTB/POZ_sf"/>
</dbReference>
<dbReference type="Pfam" id="PF25390">
    <property type="entry name" value="WD40_RLD"/>
    <property type="match status" value="1"/>
</dbReference>
<accession>A0A7I8VI74</accession>
<feature type="repeat" description="RCC1" evidence="3">
    <location>
        <begin position="148"/>
        <end position="200"/>
    </location>
</feature>
<dbReference type="Pfam" id="PF00651">
    <property type="entry name" value="BTB"/>
    <property type="match status" value="1"/>
</dbReference>
<comment type="caution">
    <text evidence="5">The sequence shown here is derived from an EMBL/GenBank/DDBJ whole genome shotgun (WGS) entry which is preliminary data.</text>
</comment>
<name>A0A7I8VI74_9ANNE</name>
<dbReference type="EMBL" id="CAJFCJ010000006">
    <property type="protein sequence ID" value="CAD5115904.1"/>
    <property type="molecule type" value="Genomic_DNA"/>
</dbReference>
<dbReference type="Gene3D" id="3.30.710.10">
    <property type="entry name" value="Potassium Channel Kv1.1, Chain A"/>
    <property type="match status" value="1"/>
</dbReference>
<proteinExistence type="predicted"/>
<dbReference type="PRINTS" id="PR00633">
    <property type="entry name" value="RCCNDNSATION"/>
</dbReference>